<proteinExistence type="predicted"/>
<evidence type="ECO:0000313" key="1">
    <source>
        <dbReference type="EMBL" id="SVA73873.1"/>
    </source>
</evidence>
<feature type="non-terminal residue" evidence="1">
    <location>
        <position position="42"/>
    </location>
</feature>
<dbReference type="EMBL" id="UINC01017734">
    <property type="protein sequence ID" value="SVA73873.1"/>
    <property type="molecule type" value="Genomic_DNA"/>
</dbReference>
<dbReference type="AlphaFoldDB" id="A0A381YBG1"/>
<gene>
    <name evidence="1" type="ORF">METZ01_LOCUS126727</name>
</gene>
<sequence>MFFGLPSEARPSNPDCFFWRFVDRLRLSESFVSASPSASFAA</sequence>
<organism evidence="1">
    <name type="scientific">marine metagenome</name>
    <dbReference type="NCBI Taxonomy" id="408172"/>
    <lineage>
        <taxon>unclassified sequences</taxon>
        <taxon>metagenomes</taxon>
        <taxon>ecological metagenomes</taxon>
    </lineage>
</organism>
<accession>A0A381YBG1</accession>
<reference evidence="1" key="1">
    <citation type="submission" date="2018-05" db="EMBL/GenBank/DDBJ databases">
        <authorList>
            <person name="Lanie J.A."/>
            <person name="Ng W.-L."/>
            <person name="Kazmierczak K.M."/>
            <person name="Andrzejewski T.M."/>
            <person name="Davidsen T.M."/>
            <person name="Wayne K.J."/>
            <person name="Tettelin H."/>
            <person name="Glass J.I."/>
            <person name="Rusch D."/>
            <person name="Podicherti R."/>
            <person name="Tsui H.-C.T."/>
            <person name="Winkler M.E."/>
        </authorList>
    </citation>
    <scope>NUCLEOTIDE SEQUENCE</scope>
</reference>
<name>A0A381YBG1_9ZZZZ</name>
<protein>
    <submittedName>
        <fullName evidence="1">Uncharacterized protein</fullName>
    </submittedName>
</protein>